<dbReference type="RefSeq" id="WP_015657085.1">
    <property type="nucleotide sequence ID" value="NC_020504.1"/>
</dbReference>
<evidence type="ECO:0000313" key="2">
    <source>
        <dbReference type="EMBL" id="CCK26691.1"/>
    </source>
</evidence>
<reference evidence="2 3" key="1">
    <citation type="journal article" date="2012" name="J. Bacteriol.">
        <title>Genome sequence of the bacterium Streptomyces davawensis JCM 4913 and heterologous production of the unique antibiotic roseoflavin.</title>
        <authorList>
            <person name="Jankowitsch F."/>
            <person name="Schwarz J."/>
            <person name="Ruckert C."/>
            <person name="Gust B."/>
            <person name="Szczepanowski R."/>
            <person name="Blom J."/>
            <person name="Pelzer S."/>
            <person name="Kalinowski J."/>
            <person name="Mack M."/>
        </authorList>
    </citation>
    <scope>NUCLEOTIDE SEQUENCE [LARGE SCALE GENOMIC DNA]</scope>
    <source>
        <strain evidence="3">DSM 101723 / JCM 4913 / KCC S-0913 / 768</strain>
    </source>
</reference>
<dbReference type="STRING" id="1214101.BN159_2312"/>
<feature type="transmembrane region" description="Helical" evidence="1">
    <location>
        <begin position="334"/>
        <end position="357"/>
    </location>
</feature>
<keyword evidence="1" id="KW-0472">Membrane</keyword>
<proteinExistence type="predicted"/>
<organism evidence="2 3">
    <name type="scientific">Streptomyces davaonensis (strain DSM 101723 / JCM 4913 / KCC S-0913 / 768)</name>
    <dbReference type="NCBI Taxonomy" id="1214101"/>
    <lineage>
        <taxon>Bacteria</taxon>
        <taxon>Bacillati</taxon>
        <taxon>Actinomycetota</taxon>
        <taxon>Actinomycetes</taxon>
        <taxon>Kitasatosporales</taxon>
        <taxon>Streptomycetaceae</taxon>
        <taxon>Streptomyces</taxon>
    </lineage>
</organism>
<protein>
    <submittedName>
        <fullName evidence="2">Integral membrane protein</fullName>
    </submittedName>
</protein>
<dbReference type="Proteomes" id="UP000008043">
    <property type="component" value="Chromosome"/>
</dbReference>
<feature type="transmembrane region" description="Helical" evidence="1">
    <location>
        <begin position="84"/>
        <end position="103"/>
    </location>
</feature>
<feature type="transmembrane region" description="Helical" evidence="1">
    <location>
        <begin position="55"/>
        <end position="77"/>
    </location>
</feature>
<evidence type="ECO:0000256" key="1">
    <source>
        <dbReference type="SAM" id="Phobius"/>
    </source>
</evidence>
<keyword evidence="3" id="KW-1185">Reference proteome</keyword>
<gene>
    <name evidence="2" type="ORF">BN159_2312</name>
</gene>
<name>K4QTN1_STRDJ</name>
<sequence>MTREPTRDLRRDLYAALAAALLLALAAVVGTAIEHRDGTLFVDWPPLLADWGPHTGPGTPAAVVVAVAVVAYGPALAARLPWRGLLFTVWGTGTAWIFSLALVDGWHRGIARRLTTRYEYLQVIDRFQDIPATLRDFTGHILIGTPDHWPAHIAGHPPAATLTFVYLDRIGLGGGAWAGVWCIVTGATAAVAILVTVRTLADEQLARRAAPFLALAPGAVWLGASADAWFAAVATWAVALLALAVTGRRPRLTASASGLLFGLTVYLSYGLTLYVVLAAAVLFLGSERLRPLLFAGAGFLVVPLVLTGLGFYWWEAYDLLVTRYDQGAGGTRPQSYWVWANLACQVLVVGLATAAGLRRTGVALLRGGSTAAFRLAVLVAAALTAMLVADLSGMSKAETERIWLPFALWLLSSCAFLTGRRGWLAVQAVLALLVNHLLWTGW</sequence>
<dbReference type="EMBL" id="HE971709">
    <property type="protein sequence ID" value="CCK26691.1"/>
    <property type="molecule type" value="Genomic_DNA"/>
</dbReference>
<evidence type="ECO:0000313" key="3">
    <source>
        <dbReference type="Proteomes" id="UP000008043"/>
    </source>
</evidence>
<keyword evidence="1" id="KW-1133">Transmembrane helix</keyword>
<feature type="transmembrane region" description="Helical" evidence="1">
    <location>
        <begin position="401"/>
        <end position="418"/>
    </location>
</feature>
<dbReference type="AlphaFoldDB" id="K4QTN1"/>
<feature type="transmembrane region" description="Helical" evidence="1">
    <location>
        <begin position="292"/>
        <end position="314"/>
    </location>
</feature>
<dbReference type="eggNOG" id="ENOG502Z9Y5">
    <property type="taxonomic scope" value="Bacteria"/>
</dbReference>
<feature type="transmembrane region" description="Helical" evidence="1">
    <location>
        <begin position="176"/>
        <end position="200"/>
    </location>
</feature>
<feature type="transmembrane region" description="Helical" evidence="1">
    <location>
        <begin position="265"/>
        <end position="285"/>
    </location>
</feature>
<feature type="transmembrane region" description="Helical" evidence="1">
    <location>
        <begin position="212"/>
        <end position="245"/>
    </location>
</feature>
<feature type="transmembrane region" description="Helical" evidence="1">
    <location>
        <begin position="369"/>
        <end position="389"/>
    </location>
</feature>
<keyword evidence="1" id="KW-0812">Transmembrane</keyword>
<dbReference type="PATRIC" id="fig|1214101.3.peg.2347"/>
<accession>K4QTN1</accession>
<dbReference type="OrthoDB" id="5242248at2"/>
<dbReference type="HOGENOM" id="CLU_052501_0_0_11"/>
<dbReference type="KEGG" id="sdv:BN159_2312"/>